<dbReference type="PROSITE" id="PS50059">
    <property type="entry name" value="FKBP_PPIASE"/>
    <property type="match status" value="1"/>
</dbReference>
<dbReference type="STRING" id="410358.Mlab_1149"/>
<reference evidence="8 9" key="1">
    <citation type="journal article" date="2009" name="Stand. Genomic Sci.">
        <title>Complete genome sequence of Methanocorpusculum labreanum type strain Z.</title>
        <authorList>
            <person name="Anderson I.J."/>
            <person name="Sieprawska-Lupa M."/>
            <person name="Goltsman E."/>
            <person name="Lapidus A."/>
            <person name="Copeland A."/>
            <person name="Glavina Del Rio T."/>
            <person name="Tice H."/>
            <person name="Dalin E."/>
            <person name="Barry K."/>
            <person name="Pitluck S."/>
            <person name="Hauser L."/>
            <person name="Land M."/>
            <person name="Lucas S."/>
            <person name="Richardson P."/>
            <person name="Whitman W.B."/>
            <person name="Kyrpides N.C."/>
        </authorList>
    </citation>
    <scope>NUCLEOTIDE SEQUENCE [LARGE SCALE GENOMIC DNA]</scope>
    <source>
        <strain evidence="9">ATCC 43576 / DSM 4855 / Z</strain>
    </source>
</reference>
<sequence>MAIENGTYIKLSYTGSVNGVPFDTTDAEVAKTAGIFREKALYGPAVVKVGAGHVLPGVDEDLAGKEIGTEYTLVLPAAKAFGEHKTEEMKAFDKKTFEKKPEVFERVTIEGREGVVVNKVGNRYIVDFNHPLAGQEVSYVYTIEGVVEDGAEKLAGIIKLLTGRDMKVDAEDKTFVSIEIPAMMAMYNQNWLMTQYMVSQEAFAIFPEIENVKFVESFPRPNYKTEEESAPAEEQAAE</sequence>
<evidence type="ECO:0000313" key="8">
    <source>
        <dbReference type="EMBL" id="ABN07318.1"/>
    </source>
</evidence>
<evidence type="ECO:0000256" key="5">
    <source>
        <dbReference type="PROSITE-ProRule" id="PRU00277"/>
    </source>
</evidence>
<dbReference type="EC" id="5.2.1.8" evidence="6"/>
<comment type="similarity">
    <text evidence="2 6">Belongs to the FKBP-type PPIase family.</text>
</comment>
<dbReference type="Gene3D" id="3.30.70.2210">
    <property type="match status" value="1"/>
</dbReference>
<dbReference type="HOGENOM" id="CLU_073526_0_0_2"/>
<dbReference type="KEGG" id="mla:Mlab_1149"/>
<dbReference type="AlphaFoldDB" id="A2SSL2"/>
<comment type="catalytic activity">
    <reaction evidence="1 5 6">
        <text>[protein]-peptidylproline (omega=180) = [protein]-peptidylproline (omega=0)</text>
        <dbReference type="Rhea" id="RHEA:16237"/>
        <dbReference type="Rhea" id="RHEA-COMP:10747"/>
        <dbReference type="Rhea" id="RHEA-COMP:10748"/>
        <dbReference type="ChEBI" id="CHEBI:83833"/>
        <dbReference type="ChEBI" id="CHEBI:83834"/>
        <dbReference type="EC" id="5.2.1.8"/>
    </reaction>
</comment>
<dbReference type="GO" id="GO:0003755">
    <property type="term" value="F:peptidyl-prolyl cis-trans isomerase activity"/>
    <property type="evidence" value="ECO:0007669"/>
    <property type="project" value="UniProtKB-UniRule"/>
</dbReference>
<evidence type="ECO:0000313" key="9">
    <source>
        <dbReference type="Proteomes" id="UP000000365"/>
    </source>
</evidence>
<evidence type="ECO:0000256" key="1">
    <source>
        <dbReference type="ARBA" id="ARBA00000971"/>
    </source>
</evidence>
<dbReference type="PANTHER" id="PTHR47861">
    <property type="entry name" value="FKBP-TYPE PEPTIDYL-PROLYL CIS-TRANS ISOMERASE SLYD"/>
    <property type="match status" value="1"/>
</dbReference>
<dbReference type="OrthoDB" id="8615at2157"/>
<accession>A2SSL2</accession>
<dbReference type="PANTHER" id="PTHR47861:SF2">
    <property type="entry name" value="LONG-TYPE PEPTIDYL-PROLYL CIS-TRANS ISOMERASE"/>
    <property type="match status" value="1"/>
</dbReference>
<name>A2SSL2_METLZ</name>
<evidence type="ECO:0000256" key="2">
    <source>
        <dbReference type="ARBA" id="ARBA00006577"/>
    </source>
</evidence>
<keyword evidence="9" id="KW-1185">Reference proteome</keyword>
<feature type="domain" description="PPIase FKBP-type" evidence="7">
    <location>
        <begin position="6"/>
        <end position="112"/>
    </location>
</feature>
<dbReference type="SUPFAM" id="SSF54534">
    <property type="entry name" value="FKBP-like"/>
    <property type="match status" value="1"/>
</dbReference>
<evidence type="ECO:0000256" key="6">
    <source>
        <dbReference type="RuleBase" id="RU003915"/>
    </source>
</evidence>
<dbReference type="EMBL" id="CP000559">
    <property type="protein sequence ID" value="ABN07318.1"/>
    <property type="molecule type" value="Genomic_DNA"/>
</dbReference>
<dbReference type="Gene3D" id="3.10.50.40">
    <property type="match status" value="1"/>
</dbReference>
<dbReference type="Pfam" id="PF00254">
    <property type="entry name" value="FKBP_C"/>
    <property type="match status" value="1"/>
</dbReference>
<dbReference type="InterPro" id="IPR048261">
    <property type="entry name" value="SlpA/SlyD-like_ins_sf"/>
</dbReference>
<dbReference type="InterPro" id="IPR001179">
    <property type="entry name" value="PPIase_FKBP_dom"/>
</dbReference>
<evidence type="ECO:0000256" key="3">
    <source>
        <dbReference type="ARBA" id="ARBA00023110"/>
    </source>
</evidence>
<dbReference type="Pfam" id="PF22199">
    <property type="entry name" value="FKBP26_IF"/>
    <property type="match status" value="1"/>
</dbReference>
<dbReference type="Gene3D" id="2.40.10.330">
    <property type="match status" value="1"/>
</dbReference>
<dbReference type="InterPro" id="IPR054016">
    <property type="entry name" value="FKBP26_IF"/>
</dbReference>
<proteinExistence type="inferred from homology"/>
<protein>
    <recommendedName>
        <fullName evidence="6">Peptidyl-prolyl cis-trans isomerase</fullName>
        <ecNumber evidence="6">5.2.1.8</ecNumber>
    </recommendedName>
</protein>
<dbReference type="eggNOG" id="arCOG00980">
    <property type="taxonomic scope" value="Archaea"/>
</dbReference>
<gene>
    <name evidence="8" type="ordered locus">Mlab_1149</name>
</gene>
<dbReference type="Proteomes" id="UP000000365">
    <property type="component" value="Chromosome"/>
</dbReference>
<dbReference type="InterPro" id="IPR046357">
    <property type="entry name" value="PPIase_dom_sf"/>
</dbReference>
<keyword evidence="4 5" id="KW-0413">Isomerase</keyword>
<evidence type="ECO:0000259" key="7">
    <source>
        <dbReference type="PROSITE" id="PS50059"/>
    </source>
</evidence>
<organism evidence="8 9">
    <name type="scientific">Methanocorpusculum labreanum (strain ATCC 43576 / DSM 4855 / Z)</name>
    <dbReference type="NCBI Taxonomy" id="410358"/>
    <lineage>
        <taxon>Archaea</taxon>
        <taxon>Methanobacteriati</taxon>
        <taxon>Methanobacteriota</taxon>
        <taxon>Stenosarchaea group</taxon>
        <taxon>Methanomicrobia</taxon>
        <taxon>Methanomicrobiales</taxon>
        <taxon>Methanocorpusculaceae</taxon>
        <taxon>Methanocorpusculum</taxon>
    </lineage>
</organism>
<evidence type="ECO:0000256" key="4">
    <source>
        <dbReference type="ARBA" id="ARBA00023235"/>
    </source>
</evidence>
<dbReference type="GeneID" id="4794580"/>
<keyword evidence="3 5" id="KW-0697">Rotamase</keyword>
<dbReference type="RefSeq" id="WP_011833521.1">
    <property type="nucleotide sequence ID" value="NC_008942.1"/>
</dbReference>